<evidence type="ECO:0000313" key="4">
    <source>
        <dbReference type="EMBL" id="KAG2423277.1"/>
    </source>
</evidence>
<feature type="signal peptide" evidence="2">
    <location>
        <begin position="1"/>
        <end position="29"/>
    </location>
</feature>
<dbReference type="InterPro" id="IPR029058">
    <property type="entry name" value="AB_hydrolase_fold"/>
</dbReference>
<name>A0A835S9N1_CHLIN</name>
<feature type="compositionally biased region" description="Low complexity" evidence="1">
    <location>
        <begin position="555"/>
        <end position="565"/>
    </location>
</feature>
<feature type="compositionally biased region" description="Low complexity" evidence="1">
    <location>
        <begin position="521"/>
        <end position="533"/>
    </location>
</feature>
<dbReference type="Gene3D" id="3.40.50.1820">
    <property type="entry name" value="alpha/beta hydrolase"/>
    <property type="match status" value="1"/>
</dbReference>
<accession>A0A835S9N1</accession>
<feature type="domain" description="Fungal lipase-type" evidence="3">
    <location>
        <begin position="283"/>
        <end position="421"/>
    </location>
</feature>
<feature type="region of interest" description="Disordered" evidence="1">
    <location>
        <begin position="438"/>
        <end position="481"/>
    </location>
</feature>
<dbReference type="PANTHER" id="PTHR45856:SF11">
    <property type="entry name" value="FUNGAL LIPASE-LIKE DOMAIN-CONTAINING PROTEIN"/>
    <property type="match status" value="1"/>
</dbReference>
<evidence type="ECO:0000256" key="2">
    <source>
        <dbReference type="SAM" id="SignalP"/>
    </source>
</evidence>
<sequence length="631" mass="66938">MRRGGSALPSLLALAALALAALAPGLATAAGRTRGGSALARRRSAAEGQQESMHARGRRMQMGYWIRNGGCLSSSYCSSNGWCESASTWTTTRGCGGSKTVSTRESASSNCRNTGCWPGGCNNDEIEVSASRCWWGPYDERCCKKMTTSTCRDWLACSWVSYPSPPPPPPSPRYSPPPPPPPPRRSPPPPQSSGSSGGSSTAVFASGGVWDAFASSHKNTNGYIAAIMALHAYEDTLGASSLDDWANKFRARLMTPMGATRAWFYRGYYDTEWFFMETRDTIFVSFRGTEGGWSRLVDGATDLSSAVLTDASQFFGGNAWTGAGFYLSFLANVRTFNDELDKFTGTSTIKKIWVTGHSLGGALATLFAAHVERNTRYYVQGVYTFGSPKVGDSDWRDAYPLNSRTYRYENNGDPVTILPPDDDDWSFSHVGNKQSLSSCSAAGRRRRSAQQQSAGTYATTTGSSAVNSSAPLVSGGDEASRPCGSVRVEANGTVSSTQFSCTAANLTAILDSLLASSNSTSSGKSAAEKAGSPAPSPELATLDTLGSIDGGSGTGAASTTSATSSGATETRNWFTDIVSGIITDVADMIAGIQSAIASHSMKDAYMRNIYYCTLSSSDRNRAPSWSWASKP</sequence>
<keyword evidence="2" id="KW-0732">Signal</keyword>
<gene>
    <name evidence="4" type="ORF">HXX76_015426</name>
</gene>
<dbReference type="Proteomes" id="UP000650467">
    <property type="component" value="Unassembled WGS sequence"/>
</dbReference>
<dbReference type="InterPro" id="IPR051218">
    <property type="entry name" value="Sec_MonoDiacylglyc_Lipase"/>
</dbReference>
<dbReference type="PANTHER" id="PTHR45856">
    <property type="entry name" value="ALPHA/BETA-HYDROLASES SUPERFAMILY PROTEIN"/>
    <property type="match status" value="1"/>
</dbReference>
<feature type="region of interest" description="Disordered" evidence="1">
    <location>
        <begin position="168"/>
        <end position="201"/>
    </location>
</feature>
<dbReference type="EMBL" id="JAEHOC010000082">
    <property type="protein sequence ID" value="KAG2423277.1"/>
    <property type="molecule type" value="Genomic_DNA"/>
</dbReference>
<dbReference type="SUPFAM" id="SSF53474">
    <property type="entry name" value="alpha/beta-Hydrolases"/>
    <property type="match status" value="1"/>
</dbReference>
<keyword evidence="5" id="KW-1185">Reference proteome</keyword>
<feature type="region of interest" description="Disordered" evidence="1">
    <location>
        <begin position="521"/>
        <end position="565"/>
    </location>
</feature>
<dbReference type="AlphaFoldDB" id="A0A835S9N1"/>
<dbReference type="OrthoDB" id="544680at2759"/>
<evidence type="ECO:0000259" key="3">
    <source>
        <dbReference type="Pfam" id="PF01764"/>
    </source>
</evidence>
<comment type="caution">
    <text evidence="4">The sequence shown here is derived from an EMBL/GenBank/DDBJ whole genome shotgun (WGS) entry which is preliminary data.</text>
</comment>
<feature type="compositionally biased region" description="Pro residues" evidence="1">
    <location>
        <begin position="168"/>
        <end position="191"/>
    </location>
</feature>
<dbReference type="CDD" id="cd00519">
    <property type="entry name" value="Lipase_3"/>
    <property type="match status" value="1"/>
</dbReference>
<dbReference type="GO" id="GO:0006629">
    <property type="term" value="P:lipid metabolic process"/>
    <property type="evidence" value="ECO:0007669"/>
    <property type="project" value="InterPro"/>
</dbReference>
<evidence type="ECO:0000313" key="5">
    <source>
        <dbReference type="Proteomes" id="UP000650467"/>
    </source>
</evidence>
<dbReference type="InterPro" id="IPR002921">
    <property type="entry name" value="Fungal_lipase-type"/>
</dbReference>
<reference evidence="4" key="1">
    <citation type="journal article" date="2020" name="bioRxiv">
        <title>Comparative genomics of Chlamydomonas.</title>
        <authorList>
            <person name="Craig R.J."/>
            <person name="Hasan A.R."/>
            <person name="Ness R.W."/>
            <person name="Keightley P.D."/>
        </authorList>
    </citation>
    <scope>NUCLEOTIDE SEQUENCE</scope>
    <source>
        <strain evidence="4">SAG 7.73</strain>
    </source>
</reference>
<dbReference type="Pfam" id="PF01764">
    <property type="entry name" value="Lipase_3"/>
    <property type="match status" value="1"/>
</dbReference>
<protein>
    <recommendedName>
        <fullName evidence="3">Fungal lipase-type domain-containing protein</fullName>
    </recommendedName>
</protein>
<proteinExistence type="predicted"/>
<feature type="compositionally biased region" description="Low complexity" evidence="1">
    <location>
        <begin position="449"/>
        <end position="465"/>
    </location>
</feature>
<feature type="chain" id="PRO_5032565158" description="Fungal lipase-type domain-containing protein" evidence="2">
    <location>
        <begin position="30"/>
        <end position="631"/>
    </location>
</feature>
<evidence type="ECO:0000256" key="1">
    <source>
        <dbReference type="SAM" id="MobiDB-lite"/>
    </source>
</evidence>
<organism evidence="4 5">
    <name type="scientific">Chlamydomonas incerta</name>
    <dbReference type="NCBI Taxonomy" id="51695"/>
    <lineage>
        <taxon>Eukaryota</taxon>
        <taxon>Viridiplantae</taxon>
        <taxon>Chlorophyta</taxon>
        <taxon>core chlorophytes</taxon>
        <taxon>Chlorophyceae</taxon>
        <taxon>CS clade</taxon>
        <taxon>Chlamydomonadales</taxon>
        <taxon>Chlamydomonadaceae</taxon>
        <taxon>Chlamydomonas</taxon>
    </lineage>
</organism>